<dbReference type="PANTHER" id="PTHR31264">
    <property type="entry name" value="OS07G0554500 PROTEIN-RELATED"/>
    <property type="match status" value="1"/>
</dbReference>
<name>A0A811RJV9_9POAL</name>
<reference evidence="2" key="1">
    <citation type="submission" date="2020-10" db="EMBL/GenBank/DDBJ databases">
        <authorList>
            <person name="Han B."/>
            <person name="Lu T."/>
            <person name="Zhao Q."/>
            <person name="Huang X."/>
            <person name="Zhao Y."/>
        </authorList>
    </citation>
    <scope>NUCLEOTIDE SEQUENCE</scope>
</reference>
<feature type="compositionally biased region" description="Polar residues" evidence="1">
    <location>
        <begin position="12"/>
        <end position="21"/>
    </location>
</feature>
<dbReference type="AlphaFoldDB" id="A0A811RJV9"/>
<dbReference type="OrthoDB" id="679977at2759"/>
<dbReference type="EMBL" id="CAJGYO010000015">
    <property type="protein sequence ID" value="CAD6270254.1"/>
    <property type="molecule type" value="Genomic_DNA"/>
</dbReference>
<evidence type="ECO:0000313" key="2">
    <source>
        <dbReference type="EMBL" id="CAD6270254.1"/>
    </source>
</evidence>
<evidence type="ECO:0000313" key="3">
    <source>
        <dbReference type="Proteomes" id="UP000604825"/>
    </source>
</evidence>
<organism evidence="2 3">
    <name type="scientific">Miscanthus lutarioriparius</name>
    <dbReference type="NCBI Taxonomy" id="422564"/>
    <lineage>
        <taxon>Eukaryota</taxon>
        <taxon>Viridiplantae</taxon>
        <taxon>Streptophyta</taxon>
        <taxon>Embryophyta</taxon>
        <taxon>Tracheophyta</taxon>
        <taxon>Spermatophyta</taxon>
        <taxon>Magnoliopsida</taxon>
        <taxon>Liliopsida</taxon>
        <taxon>Poales</taxon>
        <taxon>Poaceae</taxon>
        <taxon>PACMAD clade</taxon>
        <taxon>Panicoideae</taxon>
        <taxon>Andropogonodae</taxon>
        <taxon>Andropogoneae</taxon>
        <taxon>Saccharinae</taxon>
        <taxon>Miscanthus</taxon>
    </lineage>
</organism>
<evidence type="ECO:0000256" key="1">
    <source>
        <dbReference type="SAM" id="MobiDB-lite"/>
    </source>
</evidence>
<keyword evidence="3" id="KW-1185">Reference proteome</keyword>
<gene>
    <name evidence="2" type="ORF">NCGR_LOCUS53546</name>
</gene>
<dbReference type="SUPFAM" id="SSF81383">
    <property type="entry name" value="F-box domain"/>
    <property type="match status" value="1"/>
</dbReference>
<dbReference type="Proteomes" id="UP000604825">
    <property type="component" value="Unassembled WGS sequence"/>
</dbReference>
<dbReference type="InterPro" id="IPR036047">
    <property type="entry name" value="F-box-like_dom_sf"/>
</dbReference>
<feature type="region of interest" description="Disordered" evidence="1">
    <location>
        <begin position="1"/>
        <end position="27"/>
    </location>
</feature>
<evidence type="ECO:0008006" key="4">
    <source>
        <dbReference type="Google" id="ProtNLM"/>
    </source>
</evidence>
<comment type="caution">
    <text evidence="2">The sequence shown here is derived from an EMBL/GenBank/DDBJ whole genome shotgun (WGS) entry which is preliminary data.</text>
</comment>
<sequence length="218" mass="23560">MLWPDGRRLSPAHTSAGQARTGTAHPHTRRAALVHPNPFAGDGADPPRAPPPLPDHLVEEILVRVASPADLVRASAACDSFRRLVAAASFLRRYRSLHPPLLLGILTARRFLPAEARHPNALTAHALVRAADFSLAYLPPCQRTGWIYCDARDGRVLLIRYEERAGGHILPELAVCDPLTRGCTPLPTIPESLVASVLGPARGEHIGNFIAFFVPAAD</sequence>
<protein>
    <recommendedName>
        <fullName evidence="4">F-box domain-containing protein</fullName>
    </recommendedName>
</protein>
<dbReference type="PANTHER" id="PTHR31264:SF3">
    <property type="entry name" value="OS07G0554100 PROTEIN"/>
    <property type="match status" value="1"/>
</dbReference>
<accession>A0A811RJV9</accession>
<proteinExistence type="predicted"/>